<organism evidence="1 2">
    <name type="scientific">Yokenella regensburgei</name>
    <dbReference type="NCBI Taxonomy" id="158877"/>
    <lineage>
        <taxon>Bacteria</taxon>
        <taxon>Pseudomonadati</taxon>
        <taxon>Pseudomonadota</taxon>
        <taxon>Gammaproteobacteria</taxon>
        <taxon>Enterobacterales</taxon>
        <taxon>Enterobacteriaceae</taxon>
        <taxon>Yokenella</taxon>
    </lineage>
</organism>
<evidence type="ECO:0000313" key="2">
    <source>
        <dbReference type="Proteomes" id="UP000251313"/>
    </source>
</evidence>
<accession>A0AB38FUN0</accession>
<evidence type="ECO:0000313" key="1">
    <source>
        <dbReference type="EMBL" id="SQA63022.1"/>
    </source>
</evidence>
<name>A0AB38FUN0_9ENTR</name>
<gene>
    <name evidence="1" type="ORF">NCTC11967_02045</name>
</gene>
<proteinExistence type="predicted"/>
<dbReference type="AlphaFoldDB" id="A0AB38FUN0"/>
<reference evidence="1 2" key="1">
    <citation type="submission" date="2018-06" db="EMBL/GenBank/DDBJ databases">
        <authorList>
            <consortium name="Pathogen Informatics"/>
            <person name="Doyle S."/>
        </authorList>
    </citation>
    <scope>NUCLEOTIDE SEQUENCE [LARGE SCALE GENOMIC DNA]</scope>
    <source>
        <strain evidence="1 2">NCTC11967</strain>
    </source>
</reference>
<dbReference type="EMBL" id="UAVL01000009">
    <property type="protein sequence ID" value="SQA63022.1"/>
    <property type="molecule type" value="Genomic_DNA"/>
</dbReference>
<sequence>MKKFLIFVSLAALPFLIERLMTLIHLIVFSVLTQ</sequence>
<dbReference type="Proteomes" id="UP000251313">
    <property type="component" value="Unassembled WGS sequence"/>
</dbReference>
<protein>
    <submittedName>
        <fullName evidence="1">Uncharacterized protein</fullName>
    </submittedName>
</protein>
<comment type="caution">
    <text evidence="1">The sequence shown here is derived from an EMBL/GenBank/DDBJ whole genome shotgun (WGS) entry which is preliminary data.</text>
</comment>